<comment type="caution">
    <text evidence="1">The sequence shown here is derived from an EMBL/GenBank/DDBJ whole genome shotgun (WGS) entry which is preliminary data.</text>
</comment>
<name>A0A937G3H8_9BACT</name>
<gene>
    <name evidence="1" type="ORF">JMN32_25040</name>
</gene>
<proteinExistence type="predicted"/>
<sequence length="250" mass="28875">MMRTKIVKIPNDMNDEELIALADAFRYNTFEIETLEPNEDNIPENLPDPMKEIDSYNAMFKEKTGSFNYLAIRFAVPSGTVVHVPIAVFGKGESKKVRFPLIMNGSWFAMLTTDKDTFQMGLGVGEEECSLYFSRFVDWKRNFIEKIFDHYLQSEYCSAMCWEVKEKSSNTRKIAEKLGFYRIVFDNQELYTSKDISGDPEMINYFTSAFSKWLDLNKTDKENIPPQGHKNTVTLFAKTVGYETPETIKG</sequence>
<dbReference type="RefSeq" id="WP_202859149.1">
    <property type="nucleotide sequence ID" value="NZ_JAEUGD010000067.1"/>
</dbReference>
<evidence type="ECO:0000313" key="2">
    <source>
        <dbReference type="Proteomes" id="UP000614216"/>
    </source>
</evidence>
<accession>A0A937G3H8</accession>
<dbReference type="EMBL" id="JAEUGD010000067">
    <property type="protein sequence ID" value="MBL6449601.1"/>
    <property type="molecule type" value="Genomic_DNA"/>
</dbReference>
<evidence type="ECO:0000313" key="1">
    <source>
        <dbReference type="EMBL" id="MBL6449601.1"/>
    </source>
</evidence>
<dbReference type="AlphaFoldDB" id="A0A937G3H8"/>
<organism evidence="1 2">
    <name type="scientific">Fulvivirga marina</name>
    <dbReference type="NCBI Taxonomy" id="2494733"/>
    <lineage>
        <taxon>Bacteria</taxon>
        <taxon>Pseudomonadati</taxon>
        <taxon>Bacteroidota</taxon>
        <taxon>Cytophagia</taxon>
        <taxon>Cytophagales</taxon>
        <taxon>Fulvivirgaceae</taxon>
        <taxon>Fulvivirga</taxon>
    </lineage>
</organism>
<protein>
    <submittedName>
        <fullName evidence="1">Uncharacterized protein</fullName>
    </submittedName>
</protein>
<reference evidence="1" key="1">
    <citation type="submission" date="2021-01" db="EMBL/GenBank/DDBJ databases">
        <title>Fulvivirga kasyanovii gen. nov., sp nov., a novel member of the phylum Bacteroidetes isolated from seawater in a mussel farm.</title>
        <authorList>
            <person name="Zhao L.-H."/>
            <person name="Wang Z.-J."/>
        </authorList>
    </citation>
    <scope>NUCLEOTIDE SEQUENCE</scope>
    <source>
        <strain evidence="1">29W222</strain>
    </source>
</reference>
<keyword evidence="2" id="KW-1185">Reference proteome</keyword>
<dbReference type="Proteomes" id="UP000614216">
    <property type="component" value="Unassembled WGS sequence"/>
</dbReference>